<evidence type="ECO:0000256" key="2">
    <source>
        <dbReference type="ARBA" id="ARBA00022771"/>
    </source>
</evidence>
<organism evidence="6 7">
    <name type="scientific">Capsella rubella</name>
    <dbReference type="NCBI Taxonomy" id="81985"/>
    <lineage>
        <taxon>Eukaryota</taxon>
        <taxon>Viridiplantae</taxon>
        <taxon>Streptophyta</taxon>
        <taxon>Embryophyta</taxon>
        <taxon>Tracheophyta</taxon>
        <taxon>Spermatophyta</taxon>
        <taxon>Magnoliopsida</taxon>
        <taxon>eudicotyledons</taxon>
        <taxon>Gunneridae</taxon>
        <taxon>Pentapetalae</taxon>
        <taxon>rosids</taxon>
        <taxon>malvids</taxon>
        <taxon>Brassicales</taxon>
        <taxon>Brassicaceae</taxon>
        <taxon>Camelineae</taxon>
        <taxon>Capsella</taxon>
    </lineage>
</organism>
<keyword evidence="7" id="KW-1185">Reference proteome</keyword>
<dbReference type="Gene3D" id="3.30.40.10">
    <property type="entry name" value="Zinc/RING finger domain, C3HC4 (zinc finger)"/>
    <property type="match status" value="1"/>
</dbReference>
<evidence type="ECO:0000256" key="3">
    <source>
        <dbReference type="ARBA" id="ARBA00022833"/>
    </source>
</evidence>
<keyword evidence="3" id="KW-0862">Zinc</keyword>
<dbReference type="EMBL" id="KB870806">
    <property type="protein sequence ID" value="EOA34121.1"/>
    <property type="molecule type" value="Genomic_DNA"/>
</dbReference>
<dbReference type="KEGG" id="crb:17895798"/>
<dbReference type="GO" id="GO:0061630">
    <property type="term" value="F:ubiquitin protein ligase activity"/>
    <property type="evidence" value="ECO:0007669"/>
    <property type="project" value="TreeGrafter"/>
</dbReference>
<evidence type="ECO:0000259" key="5">
    <source>
        <dbReference type="PROSITE" id="PS50089"/>
    </source>
</evidence>
<evidence type="ECO:0000313" key="6">
    <source>
        <dbReference type="EMBL" id="EOA34121.1"/>
    </source>
</evidence>
<dbReference type="PANTHER" id="PTHR45931">
    <property type="entry name" value="SI:CH211-59O9.10"/>
    <property type="match status" value="1"/>
</dbReference>
<dbReference type="InterPro" id="IPR001841">
    <property type="entry name" value="Znf_RING"/>
</dbReference>
<evidence type="ECO:0000256" key="4">
    <source>
        <dbReference type="PROSITE-ProRule" id="PRU00175"/>
    </source>
</evidence>
<sequence length="249" mass="28325">MCYTNFEYSVSLRQDSTSPLTAELTCTKFLRKKFHLFTDETHTLSLPDQPIELHTNYIPLIEPNYSTNTQIVFGIVRHPNRTTVISRPSKTNDCYSLDYTRISDIMSSFGVINKHCRSTILREIDMAVKSSSRGRGVVEIKICKVKTEVYEFNRAAEEMLIESYHPNPAAPRVYSSTRREQECVICMQGYSMGSIVTKLACNHDFHGLCIHKWSQVNHLCPLCRSPITNKGVQSGFIFCFGSLSGFSLL</sequence>
<dbReference type="PROSITE" id="PS50089">
    <property type="entry name" value="ZF_RING_2"/>
    <property type="match status" value="1"/>
</dbReference>
<keyword evidence="1" id="KW-0479">Metal-binding</keyword>
<dbReference type="GO" id="GO:0005634">
    <property type="term" value="C:nucleus"/>
    <property type="evidence" value="ECO:0007669"/>
    <property type="project" value="TreeGrafter"/>
</dbReference>
<reference evidence="7" key="1">
    <citation type="journal article" date="2013" name="Nat. Genet.">
        <title>The Capsella rubella genome and the genomic consequences of rapid mating system evolution.</title>
        <authorList>
            <person name="Slotte T."/>
            <person name="Hazzouri K.M."/>
            <person name="Agren J.A."/>
            <person name="Koenig D."/>
            <person name="Maumus F."/>
            <person name="Guo Y.L."/>
            <person name="Steige K."/>
            <person name="Platts A.E."/>
            <person name="Escobar J.S."/>
            <person name="Newman L.K."/>
            <person name="Wang W."/>
            <person name="Mandakova T."/>
            <person name="Vello E."/>
            <person name="Smith L.M."/>
            <person name="Henz S.R."/>
            <person name="Steffen J."/>
            <person name="Takuno S."/>
            <person name="Brandvain Y."/>
            <person name="Coop G."/>
            <person name="Andolfatto P."/>
            <person name="Hu T.T."/>
            <person name="Blanchette M."/>
            <person name="Clark R.M."/>
            <person name="Quesneville H."/>
            <person name="Nordborg M."/>
            <person name="Gaut B.S."/>
            <person name="Lysak M.A."/>
            <person name="Jenkins J."/>
            <person name="Grimwood J."/>
            <person name="Chapman J."/>
            <person name="Prochnik S."/>
            <person name="Shu S."/>
            <person name="Rokhsar D."/>
            <person name="Schmutz J."/>
            <person name="Weigel D."/>
            <person name="Wright S.I."/>
        </authorList>
    </citation>
    <scope>NUCLEOTIDE SEQUENCE [LARGE SCALE GENOMIC DNA]</scope>
    <source>
        <strain evidence="7">cv. Monte Gargano</strain>
    </source>
</reference>
<dbReference type="SUPFAM" id="SSF57850">
    <property type="entry name" value="RING/U-box"/>
    <property type="match status" value="1"/>
</dbReference>
<evidence type="ECO:0000313" key="7">
    <source>
        <dbReference type="Proteomes" id="UP000029121"/>
    </source>
</evidence>
<accession>R0GER2</accession>
<dbReference type="InterPro" id="IPR013083">
    <property type="entry name" value="Znf_RING/FYVE/PHD"/>
</dbReference>
<dbReference type="eggNOG" id="KOG4628">
    <property type="taxonomic scope" value="Eukaryota"/>
</dbReference>
<dbReference type="GO" id="GO:0008270">
    <property type="term" value="F:zinc ion binding"/>
    <property type="evidence" value="ECO:0007669"/>
    <property type="project" value="UniProtKB-KW"/>
</dbReference>
<dbReference type="Proteomes" id="UP000029121">
    <property type="component" value="Unassembled WGS sequence"/>
</dbReference>
<keyword evidence="2 4" id="KW-0863">Zinc-finger</keyword>
<dbReference type="InterPro" id="IPR051834">
    <property type="entry name" value="RING_finger_E3_ligase"/>
</dbReference>
<gene>
    <name evidence="6" type="ORF">CARUB_v10021623mg</name>
</gene>
<protein>
    <recommendedName>
        <fullName evidence="5">RING-type domain-containing protein</fullName>
    </recommendedName>
</protein>
<evidence type="ECO:0000256" key="1">
    <source>
        <dbReference type="ARBA" id="ARBA00022723"/>
    </source>
</evidence>
<dbReference type="PANTHER" id="PTHR45931:SF3">
    <property type="entry name" value="RING ZINC FINGER-CONTAINING PROTEIN"/>
    <property type="match status" value="1"/>
</dbReference>
<dbReference type="Pfam" id="PF13639">
    <property type="entry name" value="zf-RING_2"/>
    <property type="match status" value="1"/>
</dbReference>
<dbReference type="GO" id="GO:0006511">
    <property type="term" value="P:ubiquitin-dependent protein catabolic process"/>
    <property type="evidence" value="ECO:0007669"/>
    <property type="project" value="TreeGrafter"/>
</dbReference>
<name>R0GER2_9BRAS</name>
<dbReference type="OrthoDB" id="4348522at2759"/>
<dbReference type="AlphaFoldDB" id="R0GER2"/>
<dbReference type="SMART" id="SM00184">
    <property type="entry name" value="RING"/>
    <property type="match status" value="1"/>
</dbReference>
<feature type="domain" description="RING-type" evidence="5">
    <location>
        <begin position="183"/>
        <end position="224"/>
    </location>
</feature>
<proteinExistence type="predicted"/>
<dbReference type="STRING" id="81985.R0GER2"/>